<accession>A0A0E2Z5V9</accession>
<dbReference type="HOGENOM" id="CLU_631389_0_0_6"/>
<dbReference type="Proteomes" id="UP000028839">
    <property type="component" value="Unassembled WGS sequence"/>
</dbReference>
<dbReference type="Gene3D" id="1.20.1600.10">
    <property type="entry name" value="Outer membrane efflux proteins (OEP)"/>
    <property type="match status" value="1"/>
</dbReference>
<dbReference type="Pfam" id="PF02321">
    <property type="entry name" value="OEP"/>
    <property type="match status" value="2"/>
</dbReference>
<dbReference type="OrthoDB" id="9772909at2"/>
<name>A0A0E2Z5V9_9GAMM</name>
<organism evidence="2 3">
    <name type="scientific">Nitrosococcus oceani C-27</name>
    <dbReference type="NCBI Taxonomy" id="314279"/>
    <lineage>
        <taxon>Bacteria</taxon>
        <taxon>Pseudomonadati</taxon>
        <taxon>Pseudomonadota</taxon>
        <taxon>Gammaproteobacteria</taxon>
        <taxon>Chromatiales</taxon>
        <taxon>Chromatiaceae</taxon>
        <taxon>Nitrosococcus</taxon>
    </lineage>
</organism>
<evidence type="ECO:0000313" key="3">
    <source>
        <dbReference type="Proteomes" id="UP000028839"/>
    </source>
</evidence>
<dbReference type="InterPro" id="IPR003423">
    <property type="entry name" value="OMP_efflux"/>
</dbReference>
<dbReference type="SUPFAM" id="SSF56954">
    <property type="entry name" value="Outer membrane efflux proteins (OEP)"/>
    <property type="match status" value="1"/>
</dbReference>
<protein>
    <submittedName>
        <fullName evidence="2">Transporter</fullName>
    </submittedName>
</protein>
<dbReference type="InterPro" id="IPR010131">
    <property type="entry name" value="MdtP/NodT-like"/>
</dbReference>
<evidence type="ECO:0000313" key="2">
    <source>
        <dbReference type="EMBL" id="KFI20774.1"/>
    </source>
</evidence>
<dbReference type="AlphaFoldDB" id="A0A0E2Z5V9"/>
<comment type="similarity">
    <text evidence="1">Belongs to the outer membrane factor (OMF) (TC 1.B.17) family.</text>
</comment>
<dbReference type="PANTHER" id="PTHR30203">
    <property type="entry name" value="OUTER MEMBRANE CATION EFFLUX PROTEIN"/>
    <property type="match status" value="1"/>
</dbReference>
<dbReference type="EMBL" id="JPGN01000009">
    <property type="protein sequence ID" value="KFI20774.1"/>
    <property type="molecule type" value="Genomic_DNA"/>
</dbReference>
<comment type="caution">
    <text evidence="2">The sequence shown here is derived from an EMBL/GenBank/DDBJ whole genome shotgun (WGS) entry which is preliminary data.</text>
</comment>
<dbReference type="GO" id="GO:0015562">
    <property type="term" value="F:efflux transmembrane transporter activity"/>
    <property type="evidence" value="ECO:0007669"/>
    <property type="project" value="InterPro"/>
</dbReference>
<gene>
    <name evidence="2" type="ORF">IB75_01500</name>
</gene>
<sequence>MIPLGSSRFYKKPIIYRFYKVLLVVLMVWLATPCFLAASETRSSPTQWLTIREAVRMGLSRPAIKQWVEGRISMAQSEAAQAALWSNPQLQYQREDAGGSIDQFLWLTQKFDFSGRRGLQVDAAQQRVRATRQDTRLRRLALVAKIRQDFYQALHQRELLGNLARWLERLEVIEAVVQKREAAGVISGYDHLRLTREQAAVQARLQGEEATQQRIWEQLAAILGGQEQIIDYQGVTGALLPDPPPPLASLLQAMTLRPDLQRLKRQMSAYSLERQAAARGWIPKLTLSLGSKRVTNTSTLRSDTGPFIVAGINLPLFDRNQAERDWARARAQVARSEYQLALMEAQGAVRGRWREVQQLIATAQEVRRRDVNAARALVRTARAAYEGGEVGILELLDAYREEMNTVVRALALEQRARQAQIELERLMGKDWP</sequence>
<reference evidence="2 3" key="1">
    <citation type="submission" date="2014-07" db="EMBL/GenBank/DDBJ databases">
        <title>Comparative analysis of Nitrosococcus oceani genome inventories of strains from Pacific and Atlantic gyres.</title>
        <authorList>
            <person name="Lim C.K."/>
            <person name="Wang L."/>
            <person name="Sayavedra-Soto L.A."/>
            <person name="Klotz M.G."/>
        </authorList>
    </citation>
    <scope>NUCLEOTIDE SEQUENCE [LARGE SCALE GENOMIC DNA]</scope>
    <source>
        <strain evidence="2 3">C-27</strain>
    </source>
</reference>
<proteinExistence type="inferred from homology"/>
<evidence type="ECO:0000256" key="1">
    <source>
        <dbReference type="ARBA" id="ARBA00007613"/>
    </source>
</evidence>